<keyword evidence="4" id="KW-1185">Reference proteome</keyword>
<sequence length="713" mass="81036">MDVINKWVSKLSKSFVAKLWQGKRMQHILLAILFFVSVFSLLVFSLKPQKFDVSLGQRSPSDIFSPKDIEDRWETQKLREKALESVELIYSFDPGVHIEVKKDIEAFFQLVYRVRSYEDVEESDEIQEAEQVVEKPSLEEENPLNLTREDLQTALNEPLDKINYLETYIYEIIAQNMNTGIKVEDLQKSKNTMRQYILNIEEFNDDLKELGVSIINATIRPNMFFDIETTEQLRREAVESADRIIIKKGDKILREGDIVTYDRLELLRELAIVTDDNKIDIMLYLGIASIVLVIEILMIAYIYFFNRETFEKTDKLLMIWIIMIGTLIISKGVANISIYIMPVAVSAMLLSILIEPRLALLVNLCLTILISIITGNDIIFIVMAILGGTAGVFSVINTQQRAAIFLSGIVVSFINIATIIGIGFINSNEVIKVLMYGFYGVLNGLFCSILTVGTLPLWEYLFRVVTPLKLVELFNPNQPLLKKLLIDAPGTYHHSIIVGNLSESATDAVGGNSLLARVGAFYHDIGKIKRPYFFKENQLTSENPHDKLTPSLSSLIITGHVKDGMELAKKHKLPKEVMDFIEQHHGDTLVAYFYHKAKNSEHGENVDEQSFRYGGPKPQTKEIAIVMLADSVEAAVRSISSPTKDKIEKLIHKIIEDKLMDGQLEESDLTLKELDVIKKTFVKVMLGIFHERIEYPDTDIKELKGRKSYGVNN</sequence>
<evidence type="ECO:0000313" key="3">
    <source>
        <dbReference type="EMBL" id="SDK38247.1"/>
    </source>
</evidence>
<evidence type="ECO:0000313" key="4">
    <source>
        <dbReference type="Proteomes" id="UP000198718"/>
    </source>
</evidence>
<dbReference type="NCBIfam" id="TIGR00277">
    <property type="entry name" value="HDIG"/>
    <property type="match status" value="1"/>
</dbReference>
<dbReference type="SUPFAM" id="SSF109604">
    <property type="entry name" value="HD-domain/PDEase-like"/>
    <property type="match status" value="1"/>
</dbReference>
<dbReference type="InterPro" id="IPR052722">
    <property type="entry name" value="PgpH_phosphodiesterase"/>
</dbReference>
<dbReference type="Proteomes" id="UP000198718">
    <property type="component" value="Unassembled WGS sequence"/>
</dbReference>
<dbReference type="CDD" id="cd00077">
    <property type="entry name" value="HDc"/>
    <property type="match status" value="1"/>
</dbReference>
<dbReference type="RefSeq" id="WP_090551779.1">
    <property type="nucleotide sequence ID" value="NZ_FNFP01000002.1"/>
</dbReference>
<keyword evidence="1" id="KW-1133">Transmembrane helix</keyword>
<dbReference type="InterPro" id="IPR003607">
    <property type="entry name" value="HD/PDEase_dom"/>
</dbReference>
<name>A0A1G9BFL8_9FIRM</name>
<dbReference type="AlphaFoldDB" id="A0A1G9BFL8"/>
<accession>A0A1G9BFL8</accession>
<keyword evidence="1" id="KW-0472">Membrane</keyword>
<reference evidence="3 4" key="1">
    <citation type="submission" date="2016-10" db="EMBL/GenBank/DDBJ databases">
        <authorList>
            <person name="de Groot N.N."/>
        </authorList>
    </citation>
    <scope>NUCLEOTIDE SEQUENCE [LARGE SCALE GENOMIC DNA]</scope>
    <source>
        <strain evidence="3 4">DSM 18346</strain>
    </source>
</reference>
<feature type="transmembrane region" description="Helical" evidence="1">
    <location>
        <begin position="378"/>
        <end position="396"/>
    </location>
</feature>
<protein>
    <recommendedName>
        <fullName evidence="2">HD/PDEase domain-containing protein</fullName>
    </recommendedName>
</protein>
<feature type="transmembrane region" description="Helical" evidence="1">
    <location>
        <begin position="347"/>
        <end position="371"/>
    </location>
</feature>
<dbReference type="STRING" id="393762.SAMN05660472_01159"/>
<feature type="transmembrane region" description="Helical" evidence="1">
    <location>
        <begin position="402"/>
        <end position="424"/>
    </location>
</feature>
<dbReference type="EMBL" id="FNFP01000002">
    <property type="protein sequence ID" value="SDK38247.1"/>
    <property type="molecule type" value="Genomic_DNA"/>
</dbReference>
<dbReference type="Pfam" id="PF01966">
    <property type="entry name" value="HD"/>
    <property type="match status" value="1"/>
</dbReference>
<dbReference type="InterPro" id="IPR006674">
    <property type="entry name" value="HD_domain"/>
</dbReference>
<evidence type="ECO:0000256" key="1">
    <source>
        <dbReference type="SAM" id="Phobius"/>
    </source>
</evidence>
<dbReference type="InterPro" id="IPR006675">
    <property type="entry name" value="HDIG_dom"/>
</dbReference>
<proteinExistence type="predicted"/>
<gene>
    <name evidence="3" type="ORF">SAMN05660472_01159</name>
</gene>
<feature type="transmembrane region" description="Helical" evidence="1">
    <location>
        <begin position="316"/>
        <end position="341"/>
    </location>
</feature>
<feature type="domain" description="HD/PDEase" evidence="2">
    <location>
        <begin position="487"/>
        <end position="644"/>
    </location>
</feature>
<dbReference type="SMART" id="SM00471">
    <property type="entry name" value="HDc"/>
    <property type="match status" value="1"/>
</dbReference>
<keyword evidence="1" id="KW-0812">Transmembrane</keyword>
<dbReference type="InterPro" id="IPR011624">
    <property type="entry name" value="Metal-dep_PHydrolase_7TM_extra"/>
</dbReference>
<dbReference type="Gene3D" id="1.10.3210.10">
    <property type="entry name" value="Hypothetical protein af1432"/>
    <property type="match status" value="1"/>
</dbReference>
<feature type="transmembrane region" description="Helical" evidence="1">
    <location>
        <begin position="281"/>
        <end position="304"/>
    </location>
</feature>
<evidence type="ECO:0000259" key="2">
    <source>
        <dbReference type="SMART" id="SM00471"/>
    </source>
</evidence>
<dbReference type="PANTHER" id="PTHR36442">
    <property type="entry name" value="CYCLIC-DI-AMP PHOSPHODIESTERASE PGPH"/>
    <property type="match status" value="1"/>
</dbReference>
<feature type="transmembrane region" description="Helical" evidence="1">
    <location>
        <begin position="28"/>
        <end position="46"/>
    </location>
</feature>
<feature type="transmembrane region" description="Helical" evidence="1">
    <location>
        <begin position="436"/>
        <end position="458"/>
    </location>
</feature>
<dbReference type="InterPro" id="IPR011621">
    <property type="entry name" value="Metal-dep_PHydrolase_7TM_intra"/>
</dbReference>
<dbReference type="Pfam" id="PF07697">
    <property type="entry name" value="7TMR-HDED"/>
    <property type="match status" value="1"/>
</dbReference>
<dbReference type="PANTHER" id="PTHR36442:SF1">
    <property type="entry name" value="CYCLIC-DI-AMP PHOSPHODIESTERASE PGPH"/>
    <property type="match status" value="1"/>
</dbReference>
<organism evidence="3 4">
    <name type="scientific">Natronincola ferrireducens</name>
    <dbReference type="NCBI Taxonomy" id="393762"/>
    <lineage>
        <taxon>Bacteria</taxon>
        <taxon>Bacillati</taxon>
        <taxon>Bacillota</taxon>
        <taxon>Clostridia</taxon>
        <taxon>Peptostreptococcales</taxon>
        <taxon>Natronincolaceae</taxon>
        <taxon>Natronincola</taxon>
    </lineage>
</organism>
<dbReference type="OrthoDB" id="9806952at2"/>
<dbReference type="Pfam" id="PF07698">
    <property type="entry name" value="7TM-7TMR_HD"/>
    <property type="match status" value="1"/>
</dbReference>